<dbReference type="SUPFAM" id="SSF52266">
    <property type="entry name" value="SGNH hydrolase"/>
    <property type="match status" value="1"/>
</dbReference>
<evidence type="ECO:0000313" key="2">
    <source>
        <dbReference type="EMBL" id="MFD1720407.1"/>
    </source>
</evidence>
<dbReference type="RefSeq" id="WP_377931703.1">
    <property type="nucleotide sequence ID" value="NZ_JBHUEA010000003.1"/>
</dbReference>
<keyword evidence="3" id="KW-1185">Reference proteome</keyword>
<feature type="domain" description="GAF" evidence="1">
    <location>
        <begin position="259"/>
        <end position="400"/>
    </location>
</feature>
<protein>
    <submittedName>
        <fullName evidence="2">GAF domain-containing protein</fullName>
    </submittedName>
</protein>
<dbReference type="InterPro" id="IPR036514">
    <property type="entry name" value="SGNH_hydro_sf"/>
</dbReference>
<dbReference type="InterPro" id="IPR003018">
    <property type="entry name" value="GAF"/>
</dbReference>
<dbReference type="Gene3D" id="3.30.450.40">
    <property type="match status" value="1"/>
</dbReference>
<dbReference type="PANTHER" id="PTHR43102:SF2">
    <property type="entry name" value="GAF DOMAIN-CONTAINING PROTEIN"/>
    <property type="match status" value="1"/>
</dbReference>
<comment type="caution">
    <text evidence="2">The sequence shown here is derived from an EMBL/GenBank/DDBJ whole genome shotgun (WGS) entry which is preliminary data.</text>
</comment>
<dbReference type="SUPFAM" id="SSF55781">
    <property type="entry name" value="GAF domain-like"/>
    <property type="match status" value="1"/>
</dbReference>
<reference evidence="3" key="1">
    <citation type="journal article" date="2019" name="Int. J. Syst. Evol. Microbiol.">
        <title>The Global Catalogue of Microorganisms (GCM) 10K type strain sequencing project: providing services to taxonomists for standard genome sequencing and annotation.</title>
        <authorList>
            <consortium name="The Broad Institute Genomics Platform"/>
            <consortium name="The Broad Institute Genome Sequencing Center for Infectious Disease"/>
            <person name="Wu L."/>
            <person name="Ma J."/>
        </authorList>
    </citation>
    <scope>NUCLEOTIDE SEQUENCE [LARGE SCALE GENOMIC DNA]</scope>
    <source>
        <strain evidence="3">CGMCC 1.12471</strain>
    </source>
</reference>
<accession>A0ABW4LAT7</accession>
<dbReference type="Pfam" id="PF01590">
    <property type="entry name" value="GAF"/>
    <property type="match status" value="1"/>
</dbReference>
<dbReference type="SMART" id="SM00065">
    <property type="entry name" value="GAF"/>
    <property type="match status" value="1"/>
</dbReference>
<dbReference type="PANTHER" id="PTHR43102">
    <property type="entry name" value="SLR1143 PROTEIN"/>
    <property type="match status" value="1"/>
</dbReference>
<dbReference type="EMBL" id="JBHUEA010000003">
    <property type="protein sequence ID" value="MFD1720407.1"/>
    <property type="molecule type" value="Genomic_DNA"/>
</dbReference>
<evidence type="ECO:0000259" key="1">
    <source>
        <dbReference type="SMART" id="SM00065"/>
    </source>
</evidence>
<evidence type="ECO:0000313" key="3">
    <source>
        <dbReference type="Proteomes" id="UP001597347"/>
    </source>
</evidence>
<dbReference type="InterPro" id="IPR029016">
    <property type="entry name" value="GAF-like_dom_sf"/>
</dbReference>
<gene>
    <name evidence="2" type="ORF">ACFSBI_02495</name>
</gene>
<organism evidence="2 3">
    <name type="scientific">Amnibacterium endophyticum</name>
    <dbReference type="NCBI Taxonomy" id="2109337"/>
    <lineage>
        <taxon>Bacteria</taxon>
        <taxon>Bacillati</taxon>
        <taxon>Actinomycetota</taxon>
        <taxon>Actinomycetes</taxon>
        <taxon>Micrococcales</taxon>
        <taxon>Microbacteriaceae</taxon>
        <taxon>Amnibacterium</taxon>
    </lineage>
</organism>
<dbReference type="Gene3D" id="3.40.50.1110">
    <property type="entry name" value="SGNH hydrolase"/>
    <property type="match status" value="1"/>
</dbReference>
<proteinExistence type="predicted"/>
<dbReference type="Proteomes" id="UP001597347">
    <property type="component" value="Unassembled WGS sequence"/>
</dbReference>
<sequence length="407" mass="42401">MTERPRRTGLAGRAARLRWALMHHGRRGLVRPLDAPVVRAEAGDDLTRVLLVGNGLVHGWGVSSHQLAPTGELARGVRTLTGRACEVVYVGDAAMSAATAADWVAGRAADGYDCAVVAIGSNDALALTPVAEWGDRLTALLDVLRDGLGPAAPIVVAGVPEVYVAARIRSLGPLAARHARRLDLATERVAASRPGVAFVPAGGLRGLAGGERVHDLYGRFATPIAVAVASLAGRGASGAEPERFERTHTAAVVDAARWQELPGLQRIVERAKAEFGADESAVTLLDGDRTWHVAHTGSAPASMPRSLSYCEAVVETGDPLVVEDARRSTRFADNAFLQLIHAPFYAGVPIRDGAGTPIGAFCLMGGSPRKAGSVDLERLRALAGEAEALVRAAAARPADVADGAAPR</sequence>
<name>A0ABW4LAT7_9MICO</name>